<organism evidence="1 2">
    <name type="scientific">Triparma laevis f. inornata</name>
    <dbReference type="NCBI Taxonomy" id="1714386"/>
    <lineage>
        <taxon>Eukaryota</taxon>
        <taxon>Sar</taxon>
        <taxon>Stramenopiles</taxon>
        <taxon>Ochrophyta</taxon>
        <taxon>Bolidophyceae</taxon>
        <taxon>Parmales</taxon>
        <taxon>Triparmaceae</taxon>
        <taxon>Triparma</taxon>
    </lineage>
</organism>
<evidence type="ECO:0000313" key="2">
    <source>
        <dbReference type="Proteomes" id="UP001162640"/>
    </source>
</evidence>
<gene>
    <name evidence="1" type="ORF">TL16_g05992</name>
</gene>
<evidence type="ECO:0000313" key="1">
    <source>
        <dbReference type="EMBL" id="GMH72727.1"/>
    </source>
</evidence>
<comment type="caution">
    <text evidence="1">The sequence shown here is derived from an EMBL/GenBank/DDBJ whole genome shotgun (WGS) entry which is preliminary data.</text>
</comment>
<reference evidence="2" key="1">
    <citation type="journal article" date="2023" name="Commun. Biol.">
        <title>Genome analysis of Parmales, the sister group of diatoms, reveals the evolutionary specialization of diatoms from phago-mixotrophs to photoautotrophs.</title>
        <authorList>
            <person name="Ban H."/>
            <person name="Sato S."/>
            <person name="Yoshikawa S."/>
            <person name="Yamada K."/>
            <person name="Nakamura Y."/>
            <person name="Ichinomiya M."/>
            <person name="Sato N."/>
            <person name="Blanc-Mathieu R."/>
            <person name="Endo H."/>
            <person name="Kuwata A."/>
            <person name="Ogata H."/>
        </authorList>
    </citation>
    <scope>NUCLEOTIDE SEQUENCE [LARGE SCALE GENOMIC DNA]</scope>
</reference>
<dbReference type="EMBL" id="BLQM01000178">
    <property type="protein sequence ID" value="GMH72727.1"/>
    <property type="molecule type" value="Genomic_DNA"/>
</dbReference>
<sequence length="171" mass="19046">MFYSCQQQSNTTFQAHEFQEFSRDELVAKLRESEAQEAATRVKIEASLKEAETARKEQAALAEAAWKFFSVINDLNKEKEALKLKLKKPGTATAPASDICPLDLEKPNVTKFDDNVASSTTTNCSLNANVHEPPKEVFDALFGDYITNVTNKMLYKKMIEGSRGEGSVIAF</sequence>
<name>A0A9W7ANS5_9STRA</name>
<accession>A0A9W7ANS5</accession>
<dbReference type="Proteomes" id="UP001162640">
    <property type="component" value="Unassembled WGS sequence"/>
</dbReference>
<dbReference type="AlphaFoldDB" id="A0A9W7ANS5"/>
<proteinExistence type="predicted"/>
<protein>
    <submittedName>
        <fullName evidence="1">Uncharacterized protein</fullName>
    </submittedName>
</protein>